<sequence length="79" mass="8650">MPDLDLHGRALPLQPADAAAVFDTARDLFGDQGLVCRHPAGHTLQRLVERVVLANPPQQAAKRRHQGEQGRRKGPAQRA</sequence>
<reference evidence="2" key="1">
    <citation type="submission" date="2019-08" db="EMBL/GenBank/DDBJ databases">
        <authorList>
            <person name="Kucharzyk K."/>
            <person name="Murdoch R.W."/>
            <person name="Higgins S."/>
            <person name="Loffler F."/>
        </authorList>
    </citation>
    <scope>NUCLEOTIDE SEQUENCE</scope>
</reference>
<evidence type="ECO:0000256" key="1">
    <source>
        <dbReference type="SAM" id="MobiDB-lite"/>
    </source>
</evidence>
<organism evidence="2">
    <name type="scientific">bioreactor metagenome</name>
    <dbReference type="NCBI Taxonomy" id="1076179"/>
    <lineage>
        <taxon>unclassified sequences</taxon>
        <taxon>metagenomes</taxon>
        <taxon>ecological metagenomes</taxon>
    </lineage>
</organism>
<evidence type="ECO:0000313" key="2">
    <source>
        <dbReference type="EMBL" id="MPM79562.1"/>
    </source>
</evidence>
<protein>
    <submittedName>
        <fullName evidence="2">Uncharacterized protein</fullName>
    </submittedName>
</protein>
<name>A0A645CS85_9ZZZZ</name>
<dbReference type="AlphaFoldDB" id="A0A645CS85"/>
<gene>
    <name evidence="2" type="ORF">SDC9_126600</name>
</gene>
<comment type="caution">
    <text evidence="2">The sequence shown here is derived from an EMBL/GenBank/DDBJ whole genome shotgun (WGS) entry which is preliminary data.</text>
</comment>
<feature type="region of interest" description="Disordered" evidence="1">
    <location>
        <begin position="55"/>
        <end position="79"/>
    </location>
</feature>
<proteinExistence type="predicted"/>
<accession>A0A645CS85</accession>
<dbReference type="EMBL" id="VSSQ01029425">
    <property type="protein sequence ID" value="MPM79562.1"/>
    <property type="molecule type" value="Genomic_DNA"/>
</dbReference>